<dbReference type="PANTHER" id="PTHR43377:SF1">
    <property type="entry name" value="BILIVERDIN REDUCTASE A"/>
    <property type="match status" value="1"/>
</dbReference>
<dbReference type="InterPro" id="IPR051450">
    <property type="entry name" value="Gfo/Idh/MocA_Oxidoreductases"/>
</dbReference>
<dbReference type="SUPFAM" id="SSF55347">
    <property type="entry name" value="Glyceraldehyde-3-phosphate dehydrogenase-like, C-terminal domain"/>
    <property type="match status" value="1"/>
</dbReference>
<dbReference type="PANTHER" id="PTHR43377">
    <property type="entry name" value="BILIVERDIN REDUCTASE A"/>
    <property type="match status" value="1"/>
</dbReference>
<reference evidence="4" key="1">
    <citation type="journal article" date="2019" name="Int. J. Syst. Evol. Microbiol.">
        <title>The Global Catalogue of Microorganisms (GCM) 10K type strain sequencing project: providing services to taxonomists for standard genome sequencing and annotation.</title>
        <authorList>
            <consortium name="The Broad Institute Genomics Platform"/>
            <consortium name="The Broad Institute Genome Sequencing Center for Infectious Disease"/>
            <person name="Wu L."/>
            <person name="Ma J."/>
        </authorList>
    </citation>
    <scope>NUCLEOTIDE SEQUENCE [LARGE SCALE GENOMIC DNA]</scope>
    <source>
        <strain evidence="4">CGMCC 1.12750</strain>
    </source>
</reference>
<evidence type="ECO:0000259" key="1">
    <source>
        <dbReference type="Pfam" id="PF01408"/>
    </source>
</evidence>
<evidence type="ECO:0000313" key="3">
    <source>
        <dbReference type="EMBL" id="MFC7705408.1"/>
    </source>
</evidence>
<dbReference type="Proteomes" id="UP001596516">
    <property type="component" value="Unassembled WGS sequence"/>
</dbReference>
<keyword evidence="4" id="KW-1185">Reference proteome</keyword>
<dbReference type="InterPro" id="IPR055170">
    <property type="entry name" value="GFO_IDH_MocA-like_dom"/>
</dbReference>
<dbReference type="Gene3D" id="3.40.50.720">
    <property type="entry name" value="NAD(P)-binding Rossmann-like Domain"/>
    <property type="match status" value="1"/>
</dbReference>
<proteinExistence type="predicted"/>
<dbReference type="Pfam" id="PF01408">
    <property type="entry name" value="GFO_IDH_MocA"/>
    <property type="match status" value="1"/>
</dbReference>
<sequence>MMKSLRTAVIGAGWFACENHIPALLERPEVVLDGVCRLGAAELGRVRAHFGFAFASEDYRAVLQRRPDLVIVASPHAMHFEHARAALEAGAHVLCEKPMTLDPREAWDLVAIARAQGRALVIANSYNYLPHLDGLRQRIAEGLIGEIEHVSCTFVSATREVFVGTRGLDRWATSFARPDPSTWQDPAAGGGFAFGQLSHALALMYFMIGLTPRRVSGLVGGSGGVDLANAAVISLSNGAVASVSGSATLPQGRRALMRLTVSGSAGVADIDIDGTRCEIFVNGQCETLPLAEGAWTLDSKAPVHAAVDLALGRGRNLSPGEIGAMTTATIRALLESAAQGGAPQEALAAKEITPP</sequence>
<dbReference type="InterPro" id="IPR036291">
    <property type="entry name" value="NAD(P)-bd_dom_sf"/>
</dbReference>
<evidence type="ECO:0000259" key="2">
    <source>
        <dbReference type="Pfam" id="PF22725"/>
    </source>
</evidence>
<dbReference type="EMBL" id="JBHTFQ010000008">
    <property type="protein sequence ID" value="MFC7705408.1"/>
    <property type="molecule type" value="Genomic_DNA"/>
</dbReference>
<dbReference type="SUPFAM" id="SSF51735">
    <property type="entry name" value="NAD(P)-binding Rossmann-fold domains"/>
    <property type="match status" value="1"/>
</dbReference>
<dbReference type="PROSITE" id="PS51257">
    <property type="entry name" value="PROKAR_LIPOPROTEIN"/>
    <property type="match status" value="1"/>
</dbReference>
<feature type="domain" description="Gfo/Idh/MocA-like oxidoreductase N-terminal" evidence="1">
    <location>
        <begin position="5"/>
        <end position="121"/>
    </location>
</feature>
<evidence type="ECO:0000313" key="4">
    <source>
        <dbReference type="Proteomes" id="UP001596516"/>
    </source>
</evidence>
<feature type="domain" description="GFO/IDH/MocA-like oxidoreductase" evidence="2">
    <location>
        <begin position="135"/>
        <end position="267"/>
    </location>
</feature>
<dbReference type="RefSeq" id="WP_377405302.1">
    <property type="nucleotide sequence ID" value="NZ_JBHTFQ010000008.1"/>
</dbReference>
<dbReference type="InterPro" id="IPR000683">
    <property type="entry name" value="Gfo/Idh/MocA-like_OxRdtase_N"/>
</dbReference>
<dbReference type="Pfam" id="PF22725">
    <property type="entry name" value="GFO_IDH_MocA_C3"/>
    <property type="match status" value="1"/>
</dbReference>
<gene>
    <name evidence="3" type="ORF">ACFQXB_14510</name>
</gene>
<protein>
    <submittedName>
        <fullName evidence="3">Gfo/Idh/MocA family protein</fullName>
    </submittedName>
</protein>
<dbReference type="Gene3D" id="3.30.360.10">
    <property type="entry name" value="Dihydrodipicolinate Reductase, domain 2"/>
    <property type="match status" value="1"/>
</dbReference>
<name>A0ABW2UQZ1_9RHOB</name>
<comment type="caution">
    <text evidence="3">The sequence shown here is derived from an EMBL/GenBank/DDBJ whole genome shotgun (WGS) entry which is preliminary data.</text>
</comment>
<organism evidence="3 4">
    <name type="scientific">Plastorhodobacter daqingensis</name>
    <dbReference type="NCBI Taxonomy" id="1387281"/>
    <lineage>
        <taxon>Bacteria</taxon>
        <taxon>Pseudomonadati</taxon>
        <taxon>Pseudomonadota</taxon>
        <taxon>Alphaproteobacteria</taxon>
        <taxon>Rhodobacterales</taxon>
        <taxon>Paracoccaceae</taxon>
        <taxon>Plastorhodobacter</taxon>
    </lineage>
</organism>
<accession>A0ABW2UQZ1</accession>